<comment type="caution">
    <text evidence="2">The sequence shown here is derived from an EMBL/GenBank/DDBJ whole genome shotgun (WGS) entry which is preliminary data.</text>
</comment>
<dbReference type="GO" id="GO:0003779">
    <property type="term" value="F:actin binding"/>
    <property type="evidence" value="ECO:0007669"/>
    <property type="project" value="InterPro"/>
</dbReference>
<name>A0A250X244_9CHLO</name>
<dbReference type="AlphaFoldDB" id="A0A250X244"/>
<evidence type="ECO:0000259" key="1">
    <source>
        <dbReference type="PROSITE" id="PS51082"/>
    </source>
</evidence>
<accession>A0A250X244</accession>
<sequence>MKRVTIGLDFGNFSTVPVIKNGKMMHLLSKDGSDESKGYDTAVYTSPDSRFECTPEKVPPNMGWVKVVCFKPILDAENIKEVPSNISNHLKALGIHLVDDTSTRSVKMEIIEKEQEHIVTRVCPWEATRAFMKYIKSEVLTRANNISKLLHKAETQVHVVTAMPSSTKKSTREKLQELLQSVWNARNVKVEVIFEPFAAVLGLLYGASPCPLPEICTGCRQLVLIIDVGHVTAHLEIVSLNMVEGRMCARVVLSSKSSDAGSFNQSAAVLKAIKEKFKLKPTSLSLLLQQTGTRTTSVNRSRQPLNEALDEQSASLFDAVPESEINIIKERLSQFLSDVQDEGEEDEVFSLNTSITGARKFCRIVEEWKNQLFTAGLETQWEASIQMSVQEVKAAFSEGSKTLEEFLESVKEERYATLQAFQGCASHLIQCNMGGGIKAYGVNDLIHSMLTPTPAFLSTEQGMSQHIRQVADGCVVYGENNNVESRQGLRAAVGIVTNDPGNDDKAMFELGLLYVEDGETLSRVHRLTPDGSLGGVLPCQLVSTKTLVTHGVQKLRGDEMSEEDKQMGLRYYMEVELVESEVPLVEGMLEEELQYAPRKLSYKVKCATKREGISFTIEGCMTSDKVILTMKAGGSETEVQHRLAAAAEFGISGLAKNNAARSLARPKVKGPAAAVPPTVWASGHHAGLPMQGECRGSEHQVKKRPADQIRSDGDRMMLTQEQGESATRVTRSRIMTAAAGHTSPLGGMPVHQHAAAGAATINVDVLLQAADCLGSQ</sequence>
<evidence type="ECO:0000313" key="3">
    <source>
        <dbReference type="Proteomes" id="UP000232323"/>
    </source>
</evidence>
<dbReference type="EMBL" id="BEGY01000022">
    <property type="protein sequence ID" value="GAX77141.1"/>
    <property type="molecule type" value="Genomic_DNA"/>
</dbReference>
<dbReference type="Proteomes" id="UP000232323">
    <property type="component" value="Unassembled WGS sequence"/>
</dbReference>
<protein>
    <recommendedName>
        <fullName evidence="1">WH2 domain-containing protein</fullName>
    </recommendedName>
</protein>
<organism evidence="2 3">
    <name type="scientific">Chlamydomonas eustigma</name>
    <dbReference type="NCBI Taxonomy" id="1157962"/>
    <lineage>
        <taxon>Eukaryota</taxon>
        <taxon>Viridiplantae</taxon>
        <taxon>Chlorophyta</taxon>
        <taxon>core chlorophytes</taxon>
        <taxon>Chlorophyceae</taxon>
        <taxon>CS clade</taxon>
        <taxon>Chlamydomonadales</taxon>
        <taxon>Chlamydomonadaceae</taxon>
        <taxon>Chlamydomonas</taxon>
    </lineage>
</organism>
<feature type="domain" description="WH2" evidence="1">
    <location>
        <begin position="265"/>
        <end position="282"/>
    </location>
</feature>
<dbReference type="PROSITE" id="PS51082">
    <property type="entry name" value="WH2"/>
    <property type="match status" value="1"/>
</dbReference>
<keyword evidence="3" id="KW-1185">Reference proteome</keyword>
<proteinExistence type="predicted"/>
<dbReference type="InterPro" id="IPR003124">
    <property type="entry name" value="WH2_dom"/>
</dbReference>
<evidence type="ECO:0000313" key="2">
    <source>
        <dbReference type="EMBL" id="GAX77141.1"/>
    </source>
</evidence>
<gene>
    <name evidence="2" type="ORF">CEUSTIGMA_g4587.t1</name>
</gene>
<reference evidence="2 3" key="1">
    <citation type="submission" date="2017-08" db="EMBL/GenBank/DDBJ databases">
        <title>Acidophilic green algal genome provides insights into adaptation to an acidic environment.</title>
        <authorList>
            <person name="Hirooka S."/>
            <person name="Hirose Y."/>
            <person name="Kanesaki Y."/>
            <person name="Higuchi S."/>
            <person name="Fujiwara T."/>
            <person name="Onuma R."/>
            <person name="Era A."/>
            <person name="Ohbayashi R."/>
            <person name="Uzuka A."/>
            <person name="Nozaki H."/>
            <person name="Yoshikawa H."/>
            <person name="Miyagishima S.Y."/>
        </authorList>
    </citation>
    <scope>NUCLEOTIDE SEQUENCE [LARGE SCALE GENOMIC DNA]</scope>
    <source>
        <strain evidence="2 3">NIES-2499</strain>
    </source>
</reference>